<dbReference type="RefSeq" id="WP_039980653.1">
    <property type="nucleotide sequence ID" value="NZ_BAOJ01000038.1"/>
</dbReference>
<comment type="caution">
    <text evidence="1">The sequence shown here is derived from an EMBL/GenBank/DDBJ whole genome shotgun (WGS) entry which is preliminary data.</text>
</comment>
<organism evidence="1 2">
    <name type="scientific">Vibrio sagamiensis NBRC 104589</name>
    <dbReference type="NCBI Taxonomy" id="1219064"/>
    <lineage>
        <taxon>Bacteria</taxon>
        <taxon>Pseudomonadati</taxon>
        <taxon>Pseudomonadota</taxon>
        <taxon>Gammaproteobacteria</taxon>
        <taxon>Vibrionales</taxon>
        <taxon>Vibrionaceae</taxon>
        <taxon>Vibrio</taxon>
    </lineage>
</organism>
<protein>
    <submittedName>
        <fullName evidence="1">Uncharacterized protein</fullName>
    </submittedName>
</protein>
<gene>
    <name evidence="1" type="ORF">VSA01S_35790</name>
</gene>
<name>A0A511QJV5_9VIBR</name>
<dbReference type="EMBL" id="BJXJ01000056">
    <property type="protein sequence ID" value="GEM77467.1"/>
    <property type="molecule type" value="Genomic_DNA"/>
</dbReference>
<dbReference type="AlphaFoldDB" id="A0A511QJV5"/>
<dbReference type="Proteomes" id="UP000321922">
    <property type="component" value="Unassembled WGS sequence"/>
</dbReference>
<reference evidence="1 2" key="1">
    <citation type="submission" date="2019-07" db="EMBL/GenBank/DDBJ databases">
        <title>Whole genome shotgun sequence of Vibrio sagamiensis NBRC 104589.</title>
        <authorList>
            <person name="Hosoyama A."/>
            <person name="Uohara A."/>
            <person name="Ohji S."/>
            <person name="Ichikawa N."/>
        </authorList>
    </citation>
    <scope>NUCLEOTIDE SEQUENCE [LARGE SCALE GENOMIC DNA]</scope>
    <source>
        <strain evidence="1 2">NBRC 104589</strain>
    </source>
</reference>
<evidence type="ECO:0000313" key="1">
    <source>
        <dbReference type="EMBL" id="GEM77467.1"/>
    </source>
</evidence>
<keyword evidence="2" id="KW-1185">Reference proteome</keyword>
<sequence length="94" mass="10825">MTRIDMSHSLLTTEHSSVKSDFELTAEKIEKNNQYLSELSNVNEDNTPSDEVVSELTLSEQETINIIINGAIMNQIVQRMKLDQQRLKEIFNEI</sequence>
<dbReference type="OrthoDB" id="9882765at2"/>
<evidence type="ECO:0000313" key="2">
    <source>
        <dbReference type="Proteomes" id="UP000321922"/>
    </source>
</evidence>
<proteinExistence type="predicted"/>
<accession>A0A511QJV5</accession>